<keyword evidence="8" id="KW-0732">Signal</keyword>
<feature type="region of interest" description="Disordered" evidence="6">
    <location>
        <begin position="51"/>
        <end position="73"/>
    </location>
</feature>
<protein>
    <submittedName>
        <fullName evidence="11">Protein kinase domain-containing protein</fullName>
    </submittedName>
</protein>
<evidence type="ECO:0000256" key="2">
    <source>
        <dbReference type="ARBA" id="ARBA00022741"/>
    </source>
</evidence>
<feature type="transmembrane region" description="Helical" evidence="7">
    <location>
        <begin position="317"/>
        <end position="341"/>
    </location>
</feature>
<dbReference type="InterPro" id="IPR011009">
    <property type="entry name" value="Kinase-like_dom_sf"/>
</dbReference>
<dbReference type="PROSITE" id="PS50011">
    <property type="entry name" value="PROTEIN_KINASE_DOM"/>
    <property type="match status" value="1"/>
</dbReference>
<feature type="domain" description="Protein kinase" evidence="9">
    <location>
        <begin position="387"/>
        <end position="671"/>
    </location>
</feature>
<dbReference type="InterPro" id="IPR020635">
    <property type="entry name" value="Tyr_kinase_cat_dom"/>
</dbReference>
<dbReference type="GO" id="GO:0004714">
    <property type="term" value="F:transmembrane receptor protein tyrosine kinase activity"/>
    <property type="evidence" value="ECO:0007669"/>
    <property type="project" value="TreeGrafter"/>
</dbReference>
<organism evidence="10 11">
    <name type="scientific">Plectus sambesii</name>
    <dbReference type="NCBI Taxonomy" id="2011161"/>
    <lineage>
        <taxon>Eukaryota</taxon>
        <taxon>Metazoa</taxon>
        <taxon>Ecdysozoa</taxon>
        <taxon>Nematoda</taxon>
        <taxon>Chromadorea</taxon>
        <taxon>Plectida</taxon>
        <taxon>Plectina</taxon>
        <taxon>Plectoidea</taxon>
        <taxon>Plectidae</taxon>
        <taxon>Plectus</taxon>
    </lineage>
</organism>
<sequence>MNYLLALLVAAVSDCLFIGVLGRNVAEEYPSHHGPPPPKFRTSSWQTSSAADTSVEIDNKGPQPPHGWPLLGPPPGAPKMPPPYLIENWSRCDFCPPNTLLALFIFSTVMDSSKFEMVKYTWKTVYESCAFSPYDMRVSYMVPGKYDVAAEWAYNSSSFKAMRDTLKVNAFQLKEMPESENFESMIKRALKAAQAGLPPERNSSNPSVKELLIITDFDLYLKEKDADEVLKSLKSDRFDIRYLWLPNGGEALPKNKYTNNLNTIIDPRWPKYVSEWSELNLTDTIHELASCIGDPGPPPPNGYYDDASRPSKGNTEWIIAVSIIAGVVFITAILAVLCVTYKRVRYRYKEKMERYQAEARNQAAIPNHYQDLERRDEWTIPKERLEVMFDQKLGAGAFSNVFKGKLSGTAPVCTIYSSVQATRSYTDCDVAVKILPTFADDMAKSDFIQEINFMKSLGYHPHLICMLGMVWEKLDEPRLVIEYCNQGDLLHFIREKKSEIVNGYANTSGLKLKDLLSYSWQISDGMDYLASKGCIHRDLAARNIFLDYTNTAKIGDFGLCRLTDRSLYTTRGGRLPIKWMAIESLKSYEYSFKSDVWSFGVLLFELFSLGDVPFPRVQPADMIDHLDSGARLHQPPFCPNEIYSIMCCSWLADPRLRPPFEIIRNDIAKMLERATENYGYLPVENGEYISVVDLQNVDNIARELQNYRVDQAANSITTEDSVDPSEPVNDALD</sequence>
<accession>A0A914V1X7</accession>
<keyword evidence="7" id="KW-0812">Transmembrane</keyword>
<feature type="signal peptide" evidence="8">
    <location>
        <begin position="1"/>
        <end position="22"/>
    </location>
</feature>
<dbReference type="FunFam" id="1.10.510.10:FF:000554">
    <property type="entry name" value="Predicted protein"/>
    <property type="match status" value="1"/>
</dbReference>
<dbReference type="PANTHER" id="PTHR24416">
    <property type="entry name" value="TYROSINE-PROTEIN KINASE RECEPTOR"/>
    <property type="match status" value="1"/>
</dbReference>
<dbReference type="AlphaFoldDB" id="A0A914V1X7"/>
<dbReference type="Proteomes" id="UP000887566">
    <property type="component" value="Unplaced"/>
</dbReference>
<evidence type="ECO:0000256" key="3">
    <source>
        <dbReference type="ARBA" id="ARBA00022777"/>
    </source>
</evidence>
<dbReference type="InterPro" id="IPR008266">
    <property type="entry name" value="Tyr_kinase_AS"/>
</dbReference>
<proteinExistence type="predicted"/>
<dbReference type="Pfam" id="PF07714">
    <property type="entry name" value="PK_Tyr_Ser-Thr"/>
    <property type="match status" value="1"/>
</dbReference>
<evidence type="ECO:0000313" key="11">
    <source>
        <dbReference type="WBParaSite" id="PSAMB.scaffold1455size31308.g13151.t1"/>
    </source>
</evidence>
<evidence type="ECO:0000256" key="7">
    <source>
        <dbReference type="SAM" id="Phobius"/>
    </source>
</evidence>
<keyword evidence="4" id="KW-0067">ATP-binding</keyword>
<dbReference type="GO" id="GO:0043235">
    <property type="term" value="C:receptor complex"/>
    <property type="evidence" value="ECO:0007669"/>
    <property type="project" value="TreeGrafter"/>
</dbReference>
<dbReference type="SMART" id="SM00219">
    <property type="entry name" value="TyrKc"/>
    <property type="match status" value="1"/>
</dbReference>
<dbReference type="InterPro" id="IPR050122">
    <property type="entry name" value="RTK"/>
</dbReference>
<name>A0A914V1X7_9BILA</name>
<keyword evidence="10" id="KW-1185">Reference proteome</keyword>
<dbReference type="SUPFAM" id="SSF56112">
    <property type="entry name" value="Protein kinase-like (PK-like)"/>
    <property type="match status" value="1"/>
</dbReference>
<feature type="chain" id="PRO_5036827376" evidence="8">
    <location>
        <begin position="23"/>
        <end position="733"/>
    </location>
</feature>
<dbReference type="PROSITE" id="PS00109">
    <property type="entry name" value="PROTEIN_KINASE_TYR"/>
    <property type="match status" value="1"/>
</dbReference>
<dbReference type="Gene3D" id="3.30.200.20">
    <property type="entry name" value="Phosphorylase Kinase, domain 1"/>
    <property type="match status" value="1"/>
</dbReference>
<evidence type="ECO:0000256" key="5">
    <source>
        <dbReference type="ARBA" id="ARBA00023137"/>
    </source>
</evidence>
<dbReference type="PRINTS" id="PR00109">
    <property type="entry name" value="TYRKINASE"/>
</dbReference>
<dbReference type="GO" id="GO:0007169">
    <property type="term" value="P:cell surface receptor protein tyrosine kinase signaling pathway"/>
    <property type="evidence" value="ECO:0007669"/>
    <property type="project" value="TreeGrafter"/>
</dbReference>
<keyword evidence="3" id="KW-0418">Kinase</keyword>
<keyword evidence="1" id="KW-0808">Transferase</keyword>
<dbReference type="CDD" id="cd00192">
    <property type="entry name" value="PTKc"/>
    <property type="match status" value="1"/>
</dbReference>
<dbReference type="PANTHER" id="PTHR24416:SF600">
    <property type="entry name" value="PDGF- AND VEGF-RECEPTOR RELATED, ISOFORM J"/>
    <property type="match status" value="1"/>
</dbReference>
<evidence type="ECO:0000256" key="8">
    <source>
        <dbReference type="SAM" id="SignalP"/>
    </source>
</evidence>
<dbReference type="Gene3D" id="1.10.510.10">
    <property type="entry name" value="Transferase(Phosphotransferase) domain 1"/>
    <property type="match status" value="1"/>
</dbReference>
<dbReference type="InterPro" id="IPR001245">
    <property type="entry name" value="Ser-Thr/Tyr_kinase_cat_dom"/>
</dbReference>
<dbReference type="GO" id="GO:0005886">
    <property type="term" value="C:plasma membrane"/>
    <property type="evidence" value="ECO:0007669"/>
    <property type="project" value="TreeGrafter"/>
</dbReference>
<dbReference type="WBParaSite" id="PSAMB.scaffold1455size31308.g13151.t1">
    <property type="protein sequence ID" value="PSAMB.scaffold1455size31308.g13151.t1"/>
    <property type="gene ID" value="PSAMB.scaffold1455size31308.g13151"/>
</dbReference>
<dbReference type="InterPro" id="IPR000719">
    <property type="entry name" value="Prot_kinase_dom"/>
</dbReference>
<evidence type="ECO:0000256" key="6">
    <source>
        <dbReference type="SAM" id="MobiDB-lite"/>
    </source>
</evidence>
<keyword evidence="7" id="KW-1133">Transmembrane helix</keyword>
<keyword evidence="2" id="KW-0547">Nucleotide-binding</keyword>
<evidence type="ECO:0000256" key="4">
    <source>
        <dbReference type="ARBA" id="ARBA00022840"/>
    </source>
</evidence>
<dbReference type="GO" id="GO:0005524">
    <property type="term" value="F:ATP binding"/>
    <property type="evidence" value="ECO:0007669"/>
    <property type="project" value="UniProtKB-KW"/>
</dbReference>
<reference evidence="11" key="1">
    <citation type="submission" date="2022-11" db="UniProtKB">
        <authorList>
            <consortium name="WormBaseParasite"/>
        </authorList>
    </citation>
    <scope>IDENTIFICATION</scope>
</reference>
<feature type="compositionally biased region" description="Pro residues" evidence="6">
    <location>
        <begin position="62"/>
        <end position="73"/>
    </location>
</feature>
<evidence type="ECO:0000256" key="1">
    <source>
        <dbReference type="ARBA" id="ARBA00022679"/>
    </source>
</evidence>
<keyword evidence="5" id="KW-0829">Tyrosine-protein kinase</keyword>
<evidence type="ECO:0000259" key="9">
    <source>
        <dbReference type="PROSITE" id="PS50011"/>
    </source>
</evidence>
<keyword evidence="7" id="KW-0472">Membrane</keyword>
<evidence type="ECO:0000313" key="10">
    <source>
        <dbReference type="Proteomes" id="UP000887566"/>
    </source>
</evidence>